<evidence type="ECO:0000259" key="3">
    <source>
        <dbReference type="SMART" id="SM01340"/>
    </source>
</evidence>
<organism evidence="4 5">
    <name type="scientific">Collybiopsis confluens</name>
    <dbReference type="NCBI Taxonomy" id="2823264"/>
    <lineage>
        <taxon>Eukaryota</taxon>
        <taxon>Fungi</taxon>
        <taxon>Dikarya</taxon>
        <taxon>Basidiomycota</taxon>
        <taxon>Agaricomycotina</taxon>
        <taxon>Agaricomycetes</taxon>
        <taxon>Agaricomycetidae</taxon>
        <taxon>Agaricales</taxon>
        <taxon>Marasmiineae</taxon>
        <taxon>Omphalotaceae</taxon>
        <taxon>Collybiopsis</taxon>
    </lineage>
</organism>
<gene>
    <name evidence="4" type="ORF">D9757_001289</name>
</gene>
<dbReference type="PROSITE" id="PS00058">
    <property type="entry name" value="DNA_MISMATCH_REPAIR_1"/>
    <property type="match status" value="1"/>
</dbReference>
<comment type="similarity">
    <text evidence="1">Belongs to the DNA mismatch repair MutL/HexB family.</text>
</comment>
<dbReference type="GO" id="GO:0006298">
    <property type="term" value="P:mismatch repair"/>
    <property type="evidence" value="ECO:0007669"/>
    <property type="project" value="InterPro"/>
</dbReference>
<dbReference type="EMBL" id="JAACJN010000003">
    <property type="protein sequence ID" value="KAF5393106.1"/>
    <property type="molecule type" value="Genomic_DNA"/>
</dbReference>
<proteinExistence type="inferred from homology"/>
<reference evidence="4 5" key="1">
    <citation type="journal article" date="2020" name="ISME J.">
        <title>Uncovering the hidden diversity of litter-decomposition mechanisms in mushroom-forming fungi.</title>
        <authorList>
            <person name="Floudas D."/>
            <person name="Bentzer J."/>
            <person name="Ahren D."/>
            <person name="Johansson T."/>
            <person name="Persson P."/>
            <person name="Tunlid A."/>
        </authorList>
    </citation>
    <scope>NUCLEOTIDE SEQUENCE [LARGE SCALE GENOMIC DNA]</scope>
    <source>
        <strain evidence="4 5">CBS 406.79</strain>
    </source>
</reference>
<dbReference type="OrthoDB" id="429932at2759"/>
<dbReference type="InterPro" id="IPR013507">
    <property type="entry name" value="DNA_mismatch_S5_2-like"/>
</dbReference>
<dbReference type="GO" id="GO:0030983">
    <property type="term" value="F:mismatched DNA binding"/>
    <property type="evidence" value="ECO:0007669"/>
    <property type="project" value="InterPro"/>
</dbReference>
<dbReference type="InterPro" id="IPR037198">
    <property type="entry name" value="MutL_C_sf"/>
</dbReference>
<evidence type="ECO:0000313" key="4">
    <source>
        <dbReference type="EMBL" id="KAF5393106.1"/>
    </source>
</evidence>
<keyword evidence="5" id="KW-1185">Reference proteome</keyword>
<dbReference type="GO" id="GO:0005524">
    <property type="term" value="F:ATP binding"/>
    <property type="evidence" value="ECO:0007669"/>
    <property type="project" value="InterPro"/>
</dbReference>
<protein>
    <recommendedName>
        <fullName evidence="3">DNA mismatch repair protein S5 domain-containing protein</fullName>
    </recommendedName>
</protein>
<comment type="caution">
    <text evidence="4">The sequence shown here is derived from an EMBL/GenBank/DDBJ whole genome shotgun (WGS) entry which is preliminary data.</text>
</comment>
<dbReference type="SUPFAM" id="SSF118116">
    <property type="entry name" value="DNA mismatch repair protein MutL"/>
    <property type="match status" value="1"/>
</dbReference>
<dbReference type="Gene3D" id="3.30.565.10">
    <property type="entry name" value="Histidine kinase-like ATPase, C-terminal domain"/>
    <property type="match status" value="1"/>
</dbReference>
<evidence type="ECO:0000256" key="1">
    <source>
        <dbReference type="ARBA" id="ARBA00006082"/>
    </source>
</evidence>
<dbReference type="InterPro" id="IPR036890">
    <property type="entry name" value="HATPase_C_sf"/>
</dbReference>
<name>A0A8H5I0W8_9AGAR</name>
<dbReference type="SMART" id="SM01340">
    <property type="entry name" value="DNA_mis_repair"/>
    <property type="match status" value="1"/>
</dbReference>
<dbReference type="InterPro" id="IPR020568">
    <property type="entry name" value="Ribosomal_Su5_D2-typ_SF"/>
</dbReference>
<feature type="domain" description="DNA mismatch repair protein S5" evidence="3">
    <location>
        <begin position="224"/>
        <end position="371"/>
    </location>
</feature>
<dbReference type="Gene3D" id="3.30.1540.20">
    <property type="entry name" value="MutL, C-terminal domain, dimerisation subdomain"/>
    <property type="match status" value="1"/>
</dbReference>
<dbReference type="Pfam" id="PF13589">
    <property type="entry name" value="HATPase_c_3"/>
    <property type="match status" value="1"/>
</dbReference>
<dbReference type="GO" id="GO:0032300">
    <property type="term" value="C:mismatch repair complex"/>
    <property type="evidence" value="ECO:0007669"/>
    <property type="project" value="InterPro"/>
</dbReference>
<sequence>MADPFIEPLSSSTRAKLRSTQILTSLTQIVSELLQNSLDAGARNIDIGVNCAQWTCWVTDDGSGMTKESLNILGTEGRYNTSKAYSPDSLNYLSSFGFRGEALASAADLCCLEIASRTSLSRETWSIILKDENVFYTGPAVRWRRESPGTTVCVRDAFYNLPVRRRSHPSASRTLELVRQEVELWALMHPHVSFMLENSQTKLSGSSARRILKIPRTSSTISVFRHLYGRALCEHLEDIKFGAGDMKLEGFISLEGALSKAYQFLYINRHPIPPGGELHRVIDTRFASSSFAKNAYDEIGETRRSSSRRSPRKAEKKPVYVLNLVIPIHQVDNLLEPAKAALHFQVGIPNRYLNKTAVSEFLSSSIKSFLVRHDFLVQWNTSSTHESSQSPLKRKRLDFEHNSGYAELMPEESEDEMADVLPQPLNLYAEKTLGAEEAVWTDPNTRESFIVNRRTGNSRPRTQHRPGDIPENSVFRQRRTLSLPVFTDKSRAGPAPEWIQEALEANDTYGITERRITEVSIGGAEVQQSQKLRLQRFSKLFLSGQCNGDFDGIEQQRFTKDDIRSARIISQVDRKFIACVFKQDLPGGDLGIQSVQMNSENSALHAADERIRVERFLRELCLGFLRCGSNVEGEGVERRHLTPPVPVLLTRLETSRLAKSQEIQRRFESWGICFTGLAEIEALNVSANKLDEANGGYAQVLVEYVPEVVADKLTMGNELRDLVKGYLAQLETNMPDITQGQENTFGASADVSDWLKALRWCPRELVDLVNSKACRGAIMFNDSLTNEQCSRLVHQLSETVFPFQCAHGRPSLIPLANLGKLSGNSRSTRRRYIAWSMLEGQR</sequence>
<dbReference type="GO" id="GO:0140664">
    <property type="term" value="F:ATP-dependent DNA damage sensor activity"/>
    <property type="evidence" value="ECO:0007669"/>
    <property type="project" value="InterPro"/>
</dbReference>
<accession>A0A8H5I0W8</accession>
<evidence type="ECO:0000256" key="2">
    <source>
        <dbReference type="ARBA" id="ARBA00022763"/>
    </source>
</evidence>
<dbReference type="InterPro" id="IPR038973">
    <property type="entry name" value="MutL/Mlh/Pms-like"/>
</dbReference>
<dbReference type="Gene3D" id="3.30.230.10">
    <property type="match status" value="1"/>
</dbReference>
<dbReference type="InterPro" id="IPR042120">
    <property type="entry name" value="MutL_C_dimsub"/>
</dbReference>
<evidence type="ECO:0000313" key="5">
    <source>
        <dbReference type="Proteomes" id="UP000518752"/>
    </source>
</evidence>
<dbReference type="Proteomes" id="UP000518752">
    <property type="component" value="Unassembled WGS sequence"/>
</dbReference>
<keyword evidence="2" id="KW-0227">DNA damage</keyword>
<dbReference type="GO" id="GO:0061982">
    <property type="term" value="P:meiosis I cell cycle process"/>
    <property type="evidence" value="ECO:0007669"/>
    <property type="project" value="UniProtKB-ARBA"/>
</dbReference>
<dbReference type="GO" id="GO:0016887">
    <property type="term" value="F:ATP hydrolysis activity"/>
    <property type="evidence" value="ECO:0007669"/>
    <property type="project" value="InterPro"/>
</dbReference>
<dbReference type="InterPro" id="IPR014721">
    <property type="entry name" value="Ribsml_uS5_D2-typ_fold_subgr"/>
</dbReference>
<dbReference type="AlphaFoldDB" id="A0A8H5I0W8"/>
<dbReference type="PANTHER" id="PTHR10073:SF47">
    <property type="entry name" value="DNA MISMATCH REPAIR PROTEIN MLH3"/>
    <property type="match status" value="1"/>
</dbReference>
<dbReference type="SUPFAM" id="SSF55874">
    <property type="entry name" value="ATPase domain of HSP90 chaperone/DNA topoisomerase II/histidine kinase"/>
    <property type="match status" value="1"/>
</dbReference>
<dbReference type="InterPro" id="IPR014762">
    <property type="entry name" value="DNA_mismatch_repair_CS"/>
</dbReference>
<dbReference type="PANTHER" id="PTHR10073">
    <property type="entry name" value="DNA MISMATCH REPAIR PROTEIN MLH, PMS, MUTL"/>
    <property type="match status" value="1"/>
</dbReference>
<dbReference type="SUPFAM" id="SSF54211">
    <property type="entry name" value="Ribosomal protein S5 domain 2-like"/>
    <property type="match status" value="1"/>
</dbReference>